<evidence type="ECO:0000256" key="8">
    <source>
        <dbReference type="ARBA" id="ARBA00023170"/>
    </source>
</evidence>
<keyword evidence="7" id="KW-1015">Disulfide bond</keyword>
<name>A0AAW1FYA0_ZOAVI</name>
<keyword evidence="3 11" id="KW-0812">Transmembrane</keyword>
<keyword evidence="5 11" id="KW-1133">Transmembrane helix</keyword>
<keyword evidence="10" id="KW-0393">Immunoglobulin domain</keyword>
<dbReference type="GO" id="GO:0009897">
    <property type="term" value="C:external side of plasma membrane"/>
    <property type="evidence" value="ECO:0007669"/>
    <property type="project" value="TreeGrafter"/>
</dbReference>
<keyword evidence="2" id="KW-1003">Cell membrane</keyword>
<evidence type="ECO:0000256" key="12">
    <source>
        <dbReference type="SAM" id="SignalP"/>
    </source>
</evidence>
<sequence>MNMASMGILLIFTVISISVGNAQTGFPSLKCKAENLGQYGQQSLLECVINAPHDDTEILVVTWKKASRPLLVFHKGDLKEEPGYSFAEPSWNIRNMNVSLLITNTAVEHDGLYECMVVTDRGRDKNNTISLKVTAKYSKPTILSNPEAITLDTDGTLTCKSDSGYPGGKLRWFDERDRELTKDSQMEAKPTESGLFQLSSKLVLGQAADVSEYTCGVFNASGGKEQEATFKVNTPKPPEKGFRKELNPATKIAAPVVVIGSLIVGLLLTLLIYRKQSQREHHKVGTSDGEEGDEKC</sequence>
<dbReference type="Gene3D" id="2.60.40.10">
    <property type="entry name" value="Immunoglobulins"/>
    <property type="match status" value="2"/>
</dbReference>
<gene>
    <name evidence="14" type="ORF">VZT92_002496</name>
</gene>
<dbReference type="InterPro" id="IPR003599">
    <property type="entry name" value="Ig_sub"/>
</dbReference>
<dbReference type="PROSITE" id="PS50835">
    <property type="entry name" value="IG_LIKE"/>
    <property type="match status" value="2"/>
</dbReference>
<evidence type="ECO:0000256" key="5">
    <source>
        <dbReference type="ARBA" id="ARBA00022989"/>
    </source>
</evidence>
<evidence type="ECO:0000256" key="4">
    <source>
        <dbReference type="ARBA" id="ARBA00022729"/>
    </source>
</evidence>
<dbReference type="AlphaFoldDB" id="A0AAW1FYA0"/>
<evidence type="ECO:0000313" key="15">
    <source>
        <dbReference type="Proteomes" id="UP001488805"/>
    </source>
</evidence>
<dbReference type="Pfam" id="PF07686">
    <property type="entry name" value="V-set"/>
    <property type="match status" value="1"/>
</dbReference>
<dbReference type="PANTHER" id="PTHR25466:SF14">
    <property type="entry name" value="BUTYROPHILIN SUBFAMILY 2 MEMBER A2-LIKE-RELATED"/>
    <property type="match status" value="1"/>
</dbReference>
<dbReference type="SUPFAM" id="SSF48726">
    <property type="entry name" value="Immunoglobulin"/>
    <property type="match status" value="2"/>
</dbReference>
<evidence type="ECO:0000259" key="13">
    <source>
        <dbReference type="PROSITE" id="PS50835"/>
    </source>
</evidence>
<keyword evidence="4 12" id="KW-0732">Signal</keyword>
<evidence type="ECO:0000256" key="10">
    <source>
        <dbReference type="ARBA" id="ARBA00023319"/>
    </source>
</evidence>
<organism evidence="14 15">
    <name type="scientific">Zoarces viviparus</name>
    <name type="common">Viviparous eelpout</name>
    <name type="synonym">Blennius viviparus</name>
    <dbReference type="NCBI Taxonomy" id="48416"/>
    <lineage>
        <taxon>Eukaryota</taxon>
        <taxon>Metazoa</taxon>
        <taxon>Chordata</taxon>
        <taxon>Craniata</taxon>
        <taxon>Vertebrata</taxon>
        <taxon>Euteleostomi</taxon>
        <taxon>Actinopterygii</taxon>
        <taxon>Neopterygii</taxon>
        <taxon>Teleostei</taxon>
        <taxon>Neoteleostei</taxon>
        <taxon>Acanthomorphata</taxon>
        <taxon>Eupercaria</taxon>
        <taxon>Perciformes</taxon>
        <taxon>Cottioidei</taxon>
        <taxon>Zoarcales</taxon>
        <taxon>Zoarcidae</taxon>
        <taxon>Zoarcinae</taxon>
        <taxon>Zoarces</taxon>
    </lineage>
</organism>
<evidence type="ECO:0000256" key="2">
    <source>
        <dbReference type="ARBA" id="ARBA00022475"/>
    </source>
</evidence>
<reference evidence="14 15" key="1">
    <citation type="journal article" date="2024" name="Genome Biol. Evol.">
        <title>Chromosome-level genome assembly of the viviparous eelpout Zoarces viviparus.</title>
        <authorList>
            <person name="Fuhrmann N."/>
            <person name="Brasseur M.V."/>
            <person name="Bakowski C.E."/>
            <person name="Podsiadlowski L."/>
            <person name="Prost S."/>
            <person name="Krehenwinkel H."/>
            <person name="Mayer C."/>
        </authorList>
    </citation>
    <scope>NUCLEOTIDE SEQUENCE [LARGE SCALE GENOMIC DNA]</scope>
    <source>
        <strain evidence="14">NO-MEL_2022_Ind0_liver</strain>
    </source>
</reference>
<comment type="subcellular location">
    <subcellularLocation>
        <location evidence="1">Cell membrane</location>
        <topology evidence="1">Single-pass type I membrane protein</topology>
    </subcellularLocation>
</comment>
<dbReference type="Pfam" id="PF22705">
    <property type="entry name" value="C2-set_3"/>
    <property type="match status" value="1"/>
</dbReference>
<evidence type="ECO:0000256" key="11">
    <source>
        <dbReference type="SAM" id="Phobius"/>
    </source>
</evidence>
<dbReference type="InterPro" id="IPR053896">
    <property type="entry name" value="BTN3A2-like_Ig-C"/>
</dbReference>
<accession>A0AAW1FYA0</accession>
<proteinExistence type="predicted"/>
<dbReference type="SMART" id="SM00409">
    <property type="entry name" value="IG"/>
    <property type="match status" value="2"/>
</dbReference>
<dbReference type="GO" id="GO:0071222">
    <property type="term" value="P:cellular response to lipopolysaccharide"/>
    <property type="evidence" value="ECO:0007669"/>
    <property type="project" value="TreeGrafter"/>
</dbReference>
<feature type="signal peptide" evidence="12">
    <location>
        <begin position="1"/>
        <end position="22"/>
    </location>
</feature>
<dbReference type="InterPro" id="IPR007110">
    <property type="entry name" value="Ig-like_dom"/>
</dbReference>
<dbReference type="EMBL" id="JBCEZU010000013">
    <property type="protein sequence ID" value="KAK9540020.1"/>
    <property type="molecule type" value="Genomic_DNA"/>
</dbReference>
<keyword evidence="6 11" id="KW-0472">Membrane</keyword>
<keyword evidence="15" id="KW-1185">Reference proteome</keyword>
<dbReference type="GO" id="GO:0007166">
    <property type="term" value="P:cell surface receptor signaling pathway"/>
    <property type="evidence" value="ECO:0007669"/>
    <property type="project" value="TreeGrafter"/>
</dbReference>
<protein>
    <recommendedName>
        <fullName evidence="13">Ig-like domain-containing protein</fullName>
    </recommendedName>
</protein>
<dbReference type="InterPro" id="IPR013783">
    <property type="entry name" value="Ig-like_fold"/>
</dbReference>
<feature type="transmembrane region" description="Helical" evidence="11">
    <location>
        <begin position="252"/>
        <end position="273"/>
    </location>
</feature>
<keyword evidence="8" id="KW-0675">Receptor</keyword>
<evidence type="ECO:0000256" key="7">
    <source>
        <dbReference type="ARBA" id="ARBA00023157"/>
    </source>
</evidence>
<dbReference type="InterPro" id="IPR013106">
    <property type="entry name" value="Ig_V-set"/>
</dbReference>
<dbReference type="GO" id="GO:0031295">
    <property type="term" value="P:T cell costimulation"/>
    <property type="evidence" value="ECO:0007669"/>
    <property type="project" value="TreeGrafter"/>
</dbReference>
<dbReference type="GO" id="GO:0042102">
    <property type="term" value="P:positive regulation of T cell proliferation"/>
    <property type="evidence" value="ECO:0007669"/>
    <property type="project" value="TreeGrafter"/>
</dbReference>
<comment type="caution">
    <text evidence="14">The sequence shown here is derived from an EMBL/GenBank/DDBJ whole genome shotgun (WGS) entry which is preliminary data.</text>
</comment>
<evidence type="ECO:0000256" key="1">
    <source>
        <dbReference type="ARBA" id="ARBA00004251"/>
    </source>
</evidence>
<feature type="domain" description="Ig-like" evidence="13">
    <location>
        <begin position="27"/>
        <end position="130"/>
    </location>
</feature>
<dbReference type="InterPro" id="IPR051713">
    <property type="entry name" value="T-cell_Activation_Regulation"/>
</dbReference>
<dbReference type="GO" id="GO:0006955">
    <property type="term" value="P:immune response"/>
    <property type="evidence" value="ECO:0007669"/>
    <property type="project" value="TreeGrafter"/>
</dbReference>
<evidence type="ECO:0000256" key="3">
    <source>
        <dbReference type="ARBA" id="ARBA00022692"/>
    </source>
</evidence>
<feature type="chain" id="PRO_5043407679" description="Ig-like domain-containing protein" evidence="12">
    <location>
        <begin position="23"/>
        <end position="296"/>
    </location>
</feature>
<evidence type="ECO:0000256" key="9">
    <source>
        <dbReference type="ARBA" id="ARBA00023180"/>
    </source>
</evidence>
<feature type="domain" description="Ig-like" evidence="13">
    <location>
        <begin position="140"/>
        <end position="231"/>
    </location>
</feature>
<evidence type="ECO:0000256" key="6">
    <source>
        <dbReference type="ARBA" id="ARBA00023136"/>
    </source>
</evidence>
<dbReference type="Proteomes" id="UP001488805">
    <property type="component" value="Unassembled WGS sequence"/>
</dbReference>
<keyword evidence="9" id="KW-0325">Glycoprotein</keyword>
<evidence type="ECO:0000313" key="14">
    <source>
        <dbReference type="EMBL" id="KAK9540020.1"/>
    </source>
</evidence>
<dbReference type="GO" id="GO:0042130">
    <property type="term" value="P:negative regulation of T cell proliferation"/>
    <property type="evidence" value="ECO:0007669"/>
    <property type="project" value="TreeGrafter"/>
</dbReference>
<dbReference type="InterPro" id="IPR036179">
    <property type="entry name" value="Ig-like_dom_sf"/>
</dbReference>
<dbReference type="PANTHER" id="PTHR25466">
    <property type="entry name" value="T-LYMPHOCYTE ACTIVATION ANTIGEN"/>
    <property type="match status" value="1"/>
</dbReference>